<keyword evidence="5" id="KW-0479">Metal-binding</keyword>
<evidence type="ECO:0000313" key="7">
    <source>
        <dbReference type="EMBL" id="PZG42015.1"/>
    </source>
</evidence>
<dbReference type="InterPro" id="IPR043134">
    <property type="entry name" value="GTP-CH-I_N"/>
</dbReference>
<dbReference type="GO" id="GO:0008270">
    <property type="term" value="F:zinc ion binding"/>
    <property type="evidence" value="ECO:0007669"/>
    <property type="project" value="UniProtKB-UniRule"/>
</dbReference>
<comment type="similarity">
    <text evidence="5">Belongs to the GTP cyclohydrolase I family.</text>
</comment>
<dbReference type="PANTHER" id="PTHR11109">
    <property type="entry name" value="GTP CYCLOHYDROLASE I"/>
    <property type="match status" value="1"/>
</dbReference>
<dbReference type="Pfam" id="PF01227">
    <property type="entry name" value="GTP_cyclohydroI"/>
    <property type="match status" value="1"/>
</dbReference>
<feature type="binding site" evidence="5">
    <location>
        <position position="86"/>
    </location>
    <ligand>
        <name>Zn(2+)</name>
        <dbReference type="ChEBI" id="CHEBI:29105"/>
    </ligand>
</feature>
<dbReference type="HAMAP" id="MF_00223">
    <property type="entry name" value="FolE"/>
    <property type="match status" value="1"/>
</dbReference>
<dbReference type="GO" id="GO:0006729">
    <property type="term" value="P:tetrahydrobiopterin biosynthetic process"/>
    <property type="evidence" value="ECO:0007669"/>
    <property type="project" value="TreeGrafter"/>
</dbReference>
<dbReference type="SUPFAM" id="SSF55620">
    <property type="entry name" value="Tetrahydrobiopterin biosynthesis enzymes-like"/>
    <property type="match status" value="1"/>
</dbReference>
<dbReference type="AlphaFoldDB" id="A0A2W2GPK3"/>
<dbReference type="InterPro" id="IPR043133">
    <property type="entry name" value="GTP-CH-I_C/QueF"/>
</dbReference>
<keyword evidence="5" id="KW-0862">Zinc</keyword>
<dbReference type="NCBIfam" id="NF006825">
    <property type="entry name" value="PRK09347.1-2"/>
    <property type="match status" value="1"/>
</dbReference>
<evidence type="ECO:0000256" key="1">
    <source>
        <dbReference type="ARBA" id="ARBA00001052"/>
    </source>
</evidence>
<protein>
    <recommendedName>
        <fullName evidence="5">GTP cyclohydrolase 1</fullName>
        <ecNumber evidence="5">3.5.4.16</ecNumber>
    </recommendedName>
    <alternativeName>
        <fullName evidence="5">GTP cyclohydrolase I</fullName>
        <shortName evidence="5">GTP-CH-I</shortName>
    </alternativeName>
</protein>
<evidence type="ECO:0000256" key="3">
    <source>
        <dbReference type="ARBA" id="ARBA00022563"/>
    </source>
</evidence>
<dbReference type="Proteomes" id="UP000248544">
    <property type="component" value="Unassembled WGS sequence"/>
</dbReference>
<keyword evidence="3 5" id="KW-0554">One-carbon metabolism</keyword>
<comment type="caution">
    <text evidence="7">The sequence shown here is derived from an EMBL/GenBank/DDBJ whole genome shotgun (WGS) entry which is preliminary data.</text>
</comment>
<dbReference type="GO" id="GO:0003934">
    <property type="term" value="F:GTP cyclohydrolase I activity"/>
    <property type="evidence" value="ECO:0007669"/>
    <property type="project" value="UniProtKB-UniRule"/>
</dbReference>
<keyword evidence="4 5" id="KW-0378">Hydrolase</keyword>
<comment type="catalytic activity">
    <reaction evidence="1 5">
        <text>GTP + H2O = 7,8-dihydroneopterin 3'-triphosphate + formate + H(+)</text>
        <dbReference type="Rhea" id="RHEA:17473"/>
        <dbReference type="ChEBI" id="CHEBI:15377"/>
        <dbReference type="ChEBI" id="CHEBI:15378"/>
        <dbReference type="ChEBI" id="CHEBI:15740"/>
        <dbReference type="ChEBI" id="CHEBI:37565"/>
        <dbReference type="ChEBI" id="CHEBI:58462"/>
        <dbReference type="EC" id="3.5.4.16"/>
    </reaction>
</comment>
<evidence type="ECO:0000256" key="4">
    <source>
        <dbReference type="ARBA" id="ARBA00022801"/>
    </source>
</evidence>
<sequence length="193" mass="21051">MAEQTPAPTANDARQAVRTLLQFAGVDPAQPVIADTPRRFVKAWQEMTAGYAMDPRQHLERVFVDESVHGLVTVEAIQFASLCEHHLLPVYGTATVGYLPAEGRLLGLSKLPRLVEVFARRLQLQERLGRQIAETIHQDLPALGAGVVIRATHSCMTVRGVNQHQAITTTVSLAGALEYGAHRAEFLAVARDG</sequence>
<gene>
    <name evidence="5" type="primary">folE</name>
    <name evidence="7" type="ORF">C1I98_20340</name>
</gene>
<evidence type="ECO:0000256" key="2">
    <source>
        <dbReference type="ARBA" id="ARBA00005080"/>
    </source>
</evidence>
<dbReference type="Gene3D" id="1.10.286.10">
    <property type="match status" value="1"/>
</dbReference>
<dbReference type="Gene3D" id="3.30.1130.10">
    <property type="match status" value="1"/>
</dbReference>
<dbReference type="GO" id="GO:0046654">
    <property type="term" value="P:tetrahydrofolate biosynthetic process"/>
    <property type="evidence" value="ECO:0007669"/>
    <property type="project" value="UniProtKB-UniRule"/>
</dbReference>
<dbReference type="FunFam" id="3.30.1130.10:FF:000001">
    <property type="entry name" value="GTP cyclohydrolase 1"/>
    <property type="match status" value="1"/>
</dbReference>
<dbReference type="GO" id="GO:0005525">
    <property type="term" value="F:GTP binding"/>
    <property type="evidence" value="ECO:0007669"/>
    <property type="project" value="UniProtKB-KW"/>
</dbReference>
<evidence type="ECO:0000313" key="8">
    <source>
        <dbReference type="Proteomes" id="UP000248544"/>
    </source>
</evidence>
<evidence type="ECO:0000259" key="6">
    <source>
        <dbReference type="Pfam" id="PF01227"/>
    </source>
</evidence>
<comment type="pathway">
    <text evidence="2 5">Cofactor biosynthesis; 7,8-dihydroneopterin triphosphate biosynthesis; 7,8-dihydroneopterin triphosphate from GTP: step 1/1.</text>
</comment>
<dbReference type="EMBL" id="POUA01000161">
    <property type="protein sequence ID" value="PZG42015.1"/>
    <property type="molecule type" value="Genomic_DNA"/>
</dbReference>
<comment type="subunit">
    <text evidence="5">Homopolymer.</text>
</comment>
<dbReference type="InterPro" id="IPR001474">
    <property type="entry name" value="GTP_CycHdrlase_I"/>
</dbReference>
<name>A0A2W2GPK3_9ACTN</name>
<dbReference type="NCBIfam" id="NF006826">
    <property type="entry name" value="PRK09347.1-3"/>
    <property type="match status" value="1"/>
</dbReference>
<dbReference type="GO" id="GO:0006730">
    <property type="term" value="P:one-carbon metabolic process"/>
    <property type="evidence" value="ECO:0007669"/>
    <property type="project" value="UniProtKB-UniRule"/>
</dbReference>
<feature type="domain" description="GTP cyclohydrolase I" evidence="6">
    <location>
        <begin position="14"/>
        <end position="189"/>
    </location>
</feature>
<dbReference type="EC" id="3.5.4.16" evidence="5"/>
<dbReference type="PANTHER" id="PTHR11109:SF7">
    <property type="entry name" value="GTP CYCLOHYDROLASE 1"/>
    <property type="match status" value="1"/>
</dbReference>
<reference evidence="7 8" key="1">
    <citation type="submission" date="2018-01" db="EMBL/GenBank/DDBJ databases">
        <title>Draft genome sequence of Sphaerisporangium sp. 7K107.</title>
        <authorList>
            <person name="Sahin N."/>
            <person name="Saygin H."/>
            <person name="Ay H."/>
        </authorList>
    </citation>
    <scope>NUCLEOTIDE SEQUENCE [LARGE SCALE GENOMIC DNA]</scope>
    <source>
        <strain evidence="7 8">7K107</strain>
    </source>
</reference>
<keyword evidence="5" id="KW-0547">Nucleotide-binding</keyword>
<proteinExistence type="inferred from homology"/>
<feature type="binding site" evidence="5">
    <location>
        <position position="83"/>
    </location>
    <ligand>
        <name>Zn(2+)</name>
        <dbReference type="ChEBI" id="CHEBI:29105"/>
    </ligand>
</feature>
<dbReference type="RefSeq" id="WP_111169026.1">
    <property type="nucleotide sequence ID" value="NZ_POUA01000161.1"/>
</dbReference>
<feature type="binding site" evidence="5">
    <location>
        <position position="155"/>
    </location>
    <ligand>
        <name>Zn(2+)</name>
        <dbReference type="ChEBI" id="CHEBI:29105"/>
    </ligand>
</feature>
<accession>A0A2W2GPK3</accession>
<dbReference type="UniPathway" id="UPA00848">
    <property type="reaction ID" value="UER00151"/>
</dbReference>
<keyword evidence="8" id="KW-1185">Reference proteome</keyword>
<keyword evidence="5" id="KW-0342">GTP-binding</keyword>
<evidence type="ECO:0000256" key="5">
    <source>
        <dbReference type="HAMAP-Rule" id="MF_00223"/>
    </source>
</evidence>
<dbReference type="InterPro" id="IPR020602">
    <property type="entry name" value="GTP_CycHdrlase_I_dom"/>
</dbReference>
<dbReference type="GO" id="GO:0005737">
    <property type="term" value="C:cytoplasm"/>
    <property type="evidence" value="ECO:0007669"/>
    <property type="project" value="TreeGrafter"/>
</dbReference>
<organism evidence="7 8">
    <name type="scientific">Spongiactinospora gelatinilytica</name>
    <dbReference type="NCBI Taxonomy" id="2666298"/>
    <lineage>
        <taxon>Bacteria</taxon>
        <taxon>Bacillati</taxon>
        <taxon>Actinomycetota</taxon>
        <taxon>Actinomycetes</taxon>
        <taxon>Streptosporangiales</taxon>
        <taxon>Streptosporangiaceae</taxon>
        <taxon>Spongiactinospora</taxon>
    </lineage>
</organism>